<feature type="region of interest" description="Disordered" evidence="1">
    <location>
        <begin position="236"/>
        <end position="318"/>
    </location>
</feature>
<dbReference type="EnsemblFungi" id="MAPG_07380T0">
    <property type="protein sequence ID" value="MAPG_07380T0"/>
    <property type="gene ID" value="MAPG_07380"/>
</dbReference>
<reference evidence="3" key="5">
    <citation type="submission" date="2015-06" db="UniProtKB">
        <authorList>
            <consortium name="EnsemblFungi"/>
        </authorList>
    </citation>
    <scope>IDENTIFICATION</scope>
    <source>
        <strain evidence="3">ATCC 64411</strain>
    </source>
</reference>
<reference evidence="2" key="3">
    <citation type="submission" date="2011-03" db="EMBL/GenBank/DDBJ databases">
        <title>Annotation of Magnaporthe poae ATCC 64411.</title>
        <authorList>
            <person name="Ma L.-J."/>
            <person name="Dead R."/>
            <person name="Young S.K."/>
            <person name="Zeng Q."/>
            <person name="Gargeya S."/>
            <person name="Fitzgerald M."/>
            <person name="Haas B."/>
            <person name="Abouelleil A."/>
            <person name="Alvarado L."/>
            <person name="Arachchi H.M."/>
            <person name="Berlin A."/>
            <person name="Brown A."/>
            <person name="Chapman S.B."/>
            <person name="Chen Z."/>
            <person name="Dunbar C."/>
            <person name="Freedman E."/>
            <person name="Gearin G."/>
            <person name="Gellesch M."/>
            <person name="Goldberg J."/>
            <person name="Griggs A."/>
            <person name="Gujja S."/>
            <person name="Heiman D."/>
            <person name="Howarth C."/>
            <person name="Larson L."/>
            <person name="Lui A."/>
            <person name="MacDonald P.J.P."/>
            <person name="Mehta T."/>
            <person name="Montmayeur A."/>
            <person name="Murphy C."/>
            <person name="Neiman D."/>
            <person name="Pearson M."/>
            <person name="Priest M."/>
            <person name="Roberts A."/>
            <person name="Saif S."/>
            <person name="Shea T."/>
            <person name="Shenoy N."/>
            <person name="Sisk P."/>
            <person name="Stolte C."/>
            <person name="Sykes S."/>
            <person name="Yandava C."/>
            <person name="Wortman J."/>
            <person name="Nusbaum C."/>
            <person name="Birren B."/>
        </authorList>
    </citation>
    <scope>NUCLEOTIDE SEQUENCE</scope>
    <source>
        <strain evidence="2">ATCC 64411</strain>
    </source>
</reference>
<accession>A0A0C4E4I6</accession>
<organism evidence="3 4">
    <name type="scientific">Magnaporthiopsis poae (strain ATCC 64411 / 73-15)</name>
    <name type="common">Kentucky bluegrass fungus</name>
    <name type="synonym">Magnaporthe poae</name>
    <dbReference type="NCBI Taxonomy" id="644358"/>
    <lineage>
        <taxon>Eukaryota</taxon>
        <taxon>Fungi</taxon>
        <taxon>Dikarya</taxon>
        <taxon>Ascomycota</taxon>
        <taxon>Pezizomycotina</taxon>
        <taxon>Sordariomycetes</taxon>
        <taxon>Sordariomycetidae</taxon>
        <taxon>Magnaporthales</taxon>
        <taxon>Magnaporthaceae</taxon>
        <taxon>Magnaporthiopsis</taxon>
    </lineage>
</organism>
<evidence type="ECO:0000313" key="4">
    <source>
        <dbReference type="Proteomes" id="UP000011715"/>
    </source>
</evidence>
<dbReference type="EMBL" id="ADBL01001781">
    <property type="status" value="NOT_ANNOTATED_CDS"/>
    <property type="molecule type" value="Genomic_DNA"/>
</dbReference>
<dbReference type="EMBL" id="GL876971">
    <property type="protein sequence ID" value="KLU88393.1"/>
    <property type="molecule type" value="Genomic_DNA"/>
</dbReference>
<feature type="region of interest" description="Disordered" evidence="1">
    <location>
        <begin position="162"/>
        <end position="216"/>
    </location>
</feature>
<feature type="compositionally biased region" description="Low complexity" evidence="1">
    <location>
        <begin position="172"/>
        <end position="184"/>
    </location>
</feature>
<proteinExistence type="predicted"/>
<evidence type="ECO:0000313" key="3">
    <source>
        <dbReference type="EnsemblFungi" id="MAPG_07380T0"/>
    </source>
</evidence>
<dbReference type="AlphaFoldDB" id="A0A0C4E4I6"/>
<evidence type="ECO:0000313" key="2">
    <source>
        <dbReference type="EMBL" id="KLU88393.1"/>
    </source>
</evidence>
<reference evidence="4" key="2">
    <citation type="submission" date="2010-05" db="EMBL/GenBank/DDBJ databases">
        <title>The genome sequence of Magnaporthe poae strain ATCC 64411.</title>
        <authorList>
            <person name="Ma L.-J."/>
            <person name="Dead R."/>
            <person name="Young S."/>
            <person name="Zeng Q."/>
            <person name="Koehrsen M."/>
            <person name="Alvarado L."/>
            <person name="Berlin A."/>
            <person name="Chapman S.B."/>
            <person name="Chen Z."/>
            <person name="Freedman E."/>
            <person name="Gellesch M."/>
            <person name="Goldberg J."/>
            <person name="Griggs A."/>
            <person name="Gujja S."/>
            <person name="Heilman E.R."/>
            <person name="Heiman D."/>
            <person name="Hepburn T."/>
            <person name="Howarth C."/>
            <person name="Jen D."/>
            <person name="Larson L."/>
            <person name="Mehta T."/>
            <person name="Neiman D."/>
            <person name="Pearson M."/>
            <person name="Roberts A."/>
            <person name="Saif S."/>
            <person name="Shea T."/>
            <person name="Shenoy N."/>
            <person name="Sisk P."/>
            <person name="Stolte C."/>
            <person name="Sykes S."/>
            <person name="Walk T."/>
            <person name="White J."/>
            <person name="Yandava C."/>
            <person name="Haas B."/>
            <person name="Nusbaum C."/>
            <person name="Birren B."/>
        </authorList>
    </citation>
    <scope>NUCLEOTIDE SEQUENCE [LARGE SCALE GENOMIC DNA]</scope>
    <source>
        <strain evidence="4">ATCC 64411 / 73-15</strain>
    </source>
</reference>
<feature type="compositionally biased region" description="Basic and acidic residues" evidence="1">
    <location>
        <begin position="189"/>
        <end position="201"/>
    </location>
</feature>
<evidence type="ECO:0000256" key="1">
    <source>
        <dbReference type="SAM" id="MobiDB-lite"/>
    </source>
</evidence>
<feature type="region of interest" description="Disordered" evidence="1">
    <location>
        <begin position="1"/>
        <end position="56"/>
    </location>
</feature>
<sequence>MAKQGAAAKSKNGDTRAQNLGAEDQDQDSDKNTRQPKRSKKGIEKADGKLSFPSQRPHYRALLEGIKRMNRGQGFPTITSYLGALLSSPNHAESDFSEGVVKDSMKDWAQLQPDVVQAMREFAATCKIASGSSVKPALDGAVGKRLHLVLLLEQEAIDNGERAADAREEAGGQEASGQEASGPELDSESDPRSEPDDEPPKKSGYGGMTAEEKADYAEKIKQRALAAKAEIEDPTILAAAQMGEPLPGGKRSRDESEESDERVATKRKRISQNEKQSPADDAQSPADDDVPATPETLQEEETLLEEETLQDDMMTFDA</sequence>
<keyword evidence="4" id="KW-1185">Reference proteome</keyword>
<feature type="compositionally biased region" description="Acidic residues" evidence="1">
    <location>
        <begin position="297"/>
        <end position="310"/>
    </location>
</feature>
<dbReference type="Proteomes" id="UP000011715">
    <property type="component" value="Unassembled WGS sequence"/>
</dbReference>
<protein>
    <submittedName>
        <fullName evidence="2 3">Uncharacterized protein</fullName>
    </submittedName>
</protein>
<reference evidence="2" key="1">
    <citation type="submission" date="2010-05" db="EMBL/GenBank/DDBJ databases">
        <title>The Genome Sequence of Magnaporthe poae strain ATCC 64411.</title>
        <authorList>
            <consortium name="The Broad Institute Genome Sequencing Platform"/>
            <consortium name="Broad Institute Genome Sequencing Center for Infectious Disease"/>
            <person name="Ma L.-J."/>
            <person name="Dead R."/>
            <person name="Young S."/>
            <person name="Zeng Q."/>
            <person name="Koehrsen M."/>
            <person name="Alvarado L."/>
            <person name="Berlin A."/>
            <person name="Chapman S.B."/>
            <person name="Chen Z."/>
            <person name="Freedman E."/>
            <person name="Gellesch M."/>
            <person name="Goldberg J."/>
            <person name="Griggs A."/>
            <person name="Gujja S."/>
            <person name="Heilman E.R."/>
            <person name="Heiman D."/>
            <person name="Hepburn T."/>
            <person name="Howarth C."/>
            <person name="Jen D."/>
            <person name="Larson L."/>
            <person name="Mehta T."/>
            <person name="Neiman D."/>
            <person name="Pearson M."/>
            <person name="Roberts A."/>
            <person name="Saif S."/>
            <person name="Shea T."/>
            <person name="Shenoy N."/>
            <person name="Sisk P."/>
            <person name="Stolte C."/>
            <person name="Sykes S."/>
            <person name="Walk T."/>
            <person name="White J."/>
            <person name="Yandava C."/>
            <person name="Haas B."/>
            <person name="Nusbaum C."/>
            <person name="Birren B."/>
        </authorList>
    </citation>
    <scope>NUCLEOTIDE SEQUENCE</scope>
    <source>
        <strain evidence="2">ATCC 64411</strain>
    </source>
</reference>
<gene>
    <name evidence="2" type="ORF">MAPG_07380</name>
</gene>
<name>A0A0C4E4I6_MAGP6</name>
<reference evidence="3" key="4">
    <citation type="journal article" date="2015" name="G3 (Bethesda)">
        <title>Genome sequences of three phytopathogenic species of the Magnaporthaceae family of fungi.</title>
        <authorList>
            <person name="Okagaki L.H."/>
            <person name="Nunes C.C."/>
            <person name="Sailsbery J."/>
            <person name="Clay B."/>
            <person name="Brown D."/>
            <person name="John T."/>
            <person name="Oh Y."/>
            <person name="Young N."/>
            <person name="Fitzgerald M."/>
            <person name="Haas B.J."/>
            <person name="Zeng Q."/>
            <person name="Young S."/>
            <person name="Adiconis X."/>
            <person name="Fan L."/>
            <person name="Levin J.Z."/>
            <person name="Mitchell T.K."/>
            <person name="Okubara P.A."/>
            <person name="Farman M.L."/>
            <person name="Kohn L.M."/>
            <person name="Birren B."/>
            <person name="Ma L.-J."/>
            <person name="Dean R.A."/>
        </authorList>
    </citation>
    <scope>NUCLEOTIDE SEQUENCE</scope>
    <source>
        <strain evidence="3">ATCC 64411 / 73-15</strain>
    </source>
</reference>
<dbReference type="VEuPathDB" id="FungiDB:MAPG_07380"/>